<feature type="domain" description="PDZ" evidence="8">
    <location>
        <begin position="89"/>
        <end position="171"/>
    </location>
</feature>
<dbReference type="InterPro" id="IPR041489">
    <property type="entry name" value="PDZ_6"/>
</dbReference>
<keyword evidence="4 5" id="KW-0720">Serine protease</keyword>
<dbReference type="InterPro" id="IPR004447">
    <property type="entry name" value="Peptidase_S41A"/>
</dbReference>
<dbReference type="SUPFAM" id="SSF52096">
    <property type="entry name" value="ClpP/crotonase"/>
    <property type="match status" value="1"/>
</dbReference>
<evidence type="ECO:0000256" key="7">
    <source>
        <dbReference type="SAM" id="SignalP"/>
    </source>
</evidence>
<dbReference type="Pfam" id="PF17820">
    <property type="entry name" value="PDZ_6"/>
    <property type="match status" value="1"/>
</dbReference>
<dbReference type="CDD" id="cd07560">
    <property type="entry name" value="Peptidase_S41_CPP"/>
    <property type="match status" value="1"/>
</dbReference>
<feature type="signal peptide" evidence="7">
    <location>
        <begin position="1"/>
        <end position="21"/>
    </location>
</feature>
<dbReference type="Gene3D" id="2.30.42.10">
    <property type="match status" value="1"/>
</dbReference>
<dbReference type="InterPro" id="IPR036034">
    <property type="entry name" value="PDZ_sf"/>
</dbReference>
<dbReference type="PANTHER" id="PTHR32060">
    <property type="entry name" value="TAIL-SPECIFIC PROTEASE"/>
    <property type="match status" value="1"/>
</dbReference>
<feature type="chain" id="PRO_5046829424" evidence="7">
    <location>
        <begin position="22"/>
        <end position="439"/>
    </location>
</feature>
<accession>A0ABV3PUN7</accession>
<evidence type="ECO:0000256" key="2">
    <source>
        <dbReference type="ARBA" id="ARBA00022670"/>
    </source>
</evidence>
<keyword evidence="2 5" id="KW-0645">Protease</keyword>
<evidence type="ECO:0000259" key="8">
    <source>
        <dbReference type="PROSITE" id="PS50106"/>
    </source>
</evidence>
<sequence length="439" mass="45715">MYGKVSLLLSGIAMGAATAFAVTHSDLLGHANASASDAYRELNRFGDVYEQVRASYVTEPDDAKLVAGAISGMVSGLDPHSRYVDAAGFQDMQAQTSGAFSGVGLEVTMEGDRLKVVSAIDDTPAAKAGLLSGDMITAIDGKSTQGMPLQQASQKMRGPENSTVTLTVRRGDDAQPVDVKLVRDTIKLSSVRTRKIGGDIAYIRIAQFSGNTFDDFLKAMMEAGADKGGRNLAGFVIDLRNNPGGLLSQAVEVAGALIGRGEIVSTRGRGPDDSLRYSATGGGLVHTKPIIVLVNGGSASAAEIVAGAWQDHRRATILGTRSFGKGSVQTVFPLGDNGALVLTTARYYTPSGRSIQAKGIDPEIVVKQAIPANLNQQDAAGGEAGLKGHLDSQGDTEQGGSSAYVPDNEKDDMQLNAAVELLHGVRKNPSFPAGGAARR</sequence>
<reference evidence="9 10" key="1">
    <citation type="submission" date="2024-07" db="EMBL/GenBank/DDBJ databases">
        <title>Description of Labrys sedimenti sp. nov., isolated from a diclofenac-degrading enrichment culture.</title>
        <authorList>
            <person name="Tancsics A."/>
            <person name="Csepanyi A."/>
        </authorList>
    </citation>
    <scope>NUCLEOTIDE SEQUENCE [LARGE SCALE GENOMIC DNA]</scope>
    <source>
        <strain evidence="9 10">LMG 23578</strain>
    </source>
</reference>
<dbReference type="Gene3D" id="3.90.226.10">
    <property type="entry name" value="2-enoyl-CoA Hydratase, Chain A, domain 1"/>
    <property type="match status" value="1"/>
</dbReference>
<evidence type="ECO:0000256" key="1">
    <source>
        <dbReference type="ARBA" id="ARBA00009179"/>
    </source>
</evidence>
<dbReference type="Pfam" id="PF03572">
    <property type="entry name" value="Peptidase_S41"/>
    <property type="match status" value="1"/>
</dbReference>
<dbReference type="Gene3D" id="3.30.750.44">
    <property type="match status" value="1"/>
</dbReference>
<dbReference type="InterPro" id="IPR055210">
    <property type="entry name" value="CtpA/B_N"/>
</dbReference>
<keyword evidence="10" id="KW-1185">Reference proteome</keyword>
<evidence type="ECO:0000256" key="3">
    <source>
        <dbReference type="ARBA" id="ARBA00022801"/>
    </source>
</evidence>
<dbReference type="PANTHER" id="PTHR32060:SF30">
    <property type="entry name" value="CARBOXY-TERMINAL PROCESSING PROTEASE CTPA"/>
    <property type="match status" value="1"/>
</dbReference>
<dbReference type="NCBIfam" id="TIGR00225">
    <property type="entry name" value="prc"/>
    <property type="match status" value="1"/>
</dbReference>
<dbReference type="EMBL" id="JBFNQD010000011">
    <property type="protein sequence ID" value="MEW9309004.1"/>
    <property type="molecule type" value="Genomic_DNA"/>
</dbReference>
<evidence type="ECO:0000313" key="9">
    <source>
        <dbReference type="EMBL" id="MEW9309004.1"/>
    </source>
</evidence>
<dbReference type="Proteomes" id="UP001555786">
    <property type="component" value="Unassembled WGS sequence"/>
</dbReference>
<name>A0ABV3PUN7_9HYPH</name>
<dbReference type="InterPro" id="IPR005151">
    <property type="entry name" value="Tail-specific_protease"/>
</dbReference>
<dbReference type="CDD" id="cd06782">
    <property type="entry name" value="cpPDZ_CPP-like"/>
    <property type="match status" value="1"/>
</dbReference>
<dbReference type="SMART" id="SM00228">
    <property type="entry name" value="PDZ"/>
    <property type="match status" value="1"/>
</dbReference>
<evidence type="ECO:0000256" key="6">
    <source>
        <dbReference type="SAM" id="MobiDB-lite"/>
    </source>
</evidence>
<dbReference type="SUPFAM" id="SSF50156">
    <property type="entry name" value="PDZ domain-like"/>
    <property type="match status" value="1"/>
</dbReference>
<protein>
    <submittedName>
        <fullName evidence="9">S41 family peptidase</fullName>
    </submittedName>
</protein>
<evidence type="ECO:0000256" key="5">
    <source>
        <dbReference type="RuleBase" id="RU004404"/>
    </source>
</evidence>
<comment type="similarity">
    <text evidence="1 5">Belongs to the peptidase S41A family.</text>
</comment>
<dbReference type="InterPro" id="IPR001478">
    <property type="entry name" value="PDZ"/>
</dbReference>
<dbReference type="Pfam" id="PF22694">
    <property type="entry name" value="CtpB_N-like"/>
    <property type="match status" value="1"/>
</dbReference>
<organism evidence="9 10">
    <name type="scientific">Labrys neptuniae</name>
    <dbReference type="NCBI Taxonomy" id="376174"/>
    <lineage>
        <taxon>Bacteria</taxon>
        <taxon>Pseudomonadati</taxon>
        <taxon>Pseudomonadota</taxon>
        <taxon>Alphaproteobacteria</taxon>
        <taxon>Hyphomicrobiales</taxon>
        <taxon>Xanthobacteraceae</taxon>
        <taxon>Labrys</taxon>
    </lineage>
</organism>
<keyword evidence="3 5" id="KW-0378">Hydrolase</keyword>
<keyword evidence="7" id="KW-0732">Signal</keyword>
<proteinExistence type="inferred from homology"/>
<evidence type="ECO:0000313" key="10">
    <source>
        <dbReference type="Proteomes" id="UP001555786"/>
    </source>
</evidence>
<evidence type="ECO:0000256" key="4">
    <source>
        <dbReference type="ARBA" id="ARBA00022825"/>
    </source>
</evidence>
<dbReference type="RefSeq" id="WP_367625842.1">
    <property type="nucleotide sequence ID" value="NZ_JBFNQD010000011.1"/>
</dbReference>
<dbReference type="SMART" id="SM00245">
    <property type="entry name" value="TSPc"/>
    <property type="match status" value="1"/>
</dbReference>
<gene>
    <name evidence="9" type="ORF">ABXS05_25875</name>
</gene>
<dbReference type="PROSITE" id="PS50106">
    <property type="entry name" value="PDZ"/>
    <property type="match status" value="1"/>
</dbReference>
<feature type="region of interest" description="Disordered" evidence="6">
    <location>
        <begin position="379"/>
        <end position="410"/>
    </location>
</feature>
<dbReference type="InterPro" id="IPR029045">
    <property type="entry name" value="ClpP/crotonase-like_dom_sf"/>
</dbReference>
<comment type="caution">
    <text evidence="9">The sequence shown here is derived from an EMBL/GenBank/DDBJ whole genome shotgun (WGS) entry which is preliminary data.</text>
</comment>